<dbReference type="GO" id="GO:0004222">
    <property type="term" value="F:metalloendopeptidase activity"/>
    <property type="evidence" value="ECO:0007669"/>
    <property type="project" value="InterPro"/>
</dbReference>
<keyword evidence="3 8" id="KW-0540">Nuclease</keyword>
<name>A0A063Y533_9GAMM</name>
<evidence type="ECO:0000256" key="8">
    <source>
        <dbReference type="HAMAP-Rule" id="MF_00009"/>
    </source>
</evidence>
<dbReference type="PATRIC" id="fig|267850.7.peg.1869"/>
<dbReference type="EC" id="3.1.-.-" evidence="8"/>
<evidence type="ECO:0000256" key="4">
    <source>
        <dbReference type="ARBA" id="ARBA00022723"/>
    </source>
</evidence>
<dbReference type="SUPFAM" id="SSF55486">
    <property type="entry name" value="Metalloproteases ('zincins'), catalytic domain"/>
    <property type="match status" value="1"/>
</dbReference>
<dbReference type="GO" id="GO:0008270">
    <property type="term" value="F:zinc ion binding"/>
    <property type="evidence" value="ECO:0007669"/>
    <property type="project" value="UniProtKB-UniRule"/>
</dbReference>
<gene>
    <name evidence="8" type="primary">ybeY</name>
    <name evidence="9" type="ORF">ADINL_1900</name>
</gene>
<evidence type="ECO:0000256" key="3">
    <source>
        <dbReference type="ARBA" id="ARBA00022722"/>
    </source>
</evidence>
<keyword evidence="2 8" id="KW-0690">Ribosome biogenesis</keyword>
<evidence type="ECO:0000256" key="7">
    <source>
        <dbReference type="ARBA" id="ARBA00022833"/>
    </source>
</evidence>
<dbReference type="PROSITE" id="PS01306">
    <property type="entry name" value="UPF0054"/>
    <property type="match status" value="1"/>
</dbReference>
<proteinExistence type="inferred from homology"/>
<keyword evidence="6 8" id="KW-0378">Hydrolase</keyword>
<dbReference type="PANTHER" id="PTHR46986:SF1">
    <property type="entry name" value="ENDORIBONUCLEASE YBEY, CHLOROPLASTIC"/>
    <property type="match status" value="1"/>
</dbReference>
<dbReference type="InterPro" id="IPR020549">
    <property type="entry name" value="YbeY_CS"/>
</dbReference>
<keyword evidence="4 8" id="KW-0479">Metal-binding</keyword>
<feature type="binding site" evidence="8">
    <location>
        <position position="112"/>
    </location>
    <ligand>
        <name>Zn(2+)</name>
        <dbReference type="ChEBI" id="CHEBI:29105"/>
        <note>catalytic</note>
    </ligand>
</feature>
<dbReference type="RefSeq" id="WP_036546998.1">
    <property type="nucleotide sequence ID" value="NZ_JMSZ01000028.1"/>
</dbReference>
<dbReference type="InterPro" id="IPR023091">
    <property type="entry name" value="MetalPrtase_cat_dom_sf_prd"/>
</dbReference>
<comment type="function">
    <text evidence="8">Single strand-specific metallo-endoribonuclease involved in late-stage 70S ribosome quality control and in maturation of the 3' terminus of the 16S rRNA.</text>
</comment>
<dbReference type="Pfam" id="PF02130">
    <property type="entry name" value="YbeY"/>
    <property type="match status" value="1"/>
</dbReference>
<sequence>MAIDVDVQVAVDGCFLPSTAELTQWVEVALAGRLEQAEVCIRLVSTEESQELNHTWRGKDKPTNVLSFPFEAPPGIDTSLIGDLAICAEVVAAEAQEQQKPLSAHWAHMVIHGVLHLIGFDHINDADAEEMEALEIQLLAQLNFPNPYISA</sequence>
<dbReference type="Gene3D" id="3.40.390.30">
    <property type="entry name" value="Metalloproteases ('zincins'), catalytic domain"/>
    <property type="match status" value="1"/>
</dbReference>
<comment type="subcellular location">
    <subcellularLocation>
        <location evidence="8">Cytoplasm</location>
    </subcellularLocation>
</comment>
<dbReference type="GO" id="GO:0006364">
    <property type="term" value="P:rRNA processing"/>
    <property type="evidence" value="ECO:0007669"/>
    <property type="project" value="UniProtKB-UniRule"/>
</dbReference>
<evidence type="ECO:0000313" key="10">
    <source>
        <dbReference type="Proteomes" id="UP000027318"/>
    </source>
</evidence>
<evidence type="ECO:0000256" key="1">
    <source>
        <dbReference type="ARBA" id="ARBA00010875"/>
    </source>
</evidence>
<dbReference type="GO" id="GO:0005737">
    <property type="term" value="C:cytoplasm"/>
    <property type="evidence" value="ECO:0007669"/>
    <property type="project" value="UniProtKB-SubCell"/>
</dbReference>
<evidence type="ECO:0000256" key="6">
    <source>
        <dbReference type="ARBA" id="ARBA00022801"/>
    </source>
</evidence>
<organism evidence="9 10">
    <name type="scientific">Nitrincola lacisaponensis</name>
    <dbReference type="NCBI Taxonomy" id="267850"/>
    <lineage>
        <taxon>Bacteria</taxon>
        <taxon>Pseudomonadati</taxon>
        <taxon>Pseudomonadota</taxon>
        <taxon>Gammaproteobacteria</taxon>
        <taxon>Oceanospirillales</taxon>
        <taxon>Oceanospirillaceae</taxon>
        <taxon>Nitrincola</taxon>
    </lineage>
</organism>
<feature type="binding site" evidence="8">
    <location>
        <position position="116"/>
    </location>
    <ligand>
        <name>Zn(2+)</name>
        <dbReference type="ChEBI" id="CHEBI:29105"/>
        <note>catalytic</note>
    </ligand>
</feature>
<evidence type="ECO:0000313" key="9">
    <source>
        <dbReference type="EMBL" id="KDE39622.1"/>
    </source>
</evidence>
<accession>A0A063Y533</accession>
<keyword evidence="10" id="KW-1185">Reference proteome</keyword>
<dbReference type="HAMAP" id="MF_00009">
    <property type="entry name" value="Endoribonucl_YbeY"/>
    <property type="match status" value="1"/>
</dbReference>
<dbReference type="STRING" id="267850.ADINL_1900"/>
<keyword evidence="7 8" id="KW-0862">Zinc</keyword>
<dbReference type="Proteomes" id="UP000027318">
    <property type="component" value="Unassembled WGS sequence"/>
</dbReference>
<dbReference type="OrthoDB" id="9807740at2"/>
<comment type="cofactor">
    <cofactor evidence="8">
        <name>Zn(2+)</name>
        <dbReference type="ChEBI" id="CHEBI:29105"/>
    </cofactor>
    <text evidence="8">Binds 1 zinc ion.</text>
</comment>
<protein>
    <recommendedName>
        <fullName evidence="8">Endoribonuclease YbeY</fullName>
        <ecNumber evidence="8">3.1.-.-</ecNumber>
    </recommendedName>
</protein>
<evidence type="ECO:0000256" key="2">
    <source>
        <dbReference type="ARBA" id="ARBA00022517"/>
    </source>
</evidence>
<dbReference type="InterPro" id="IPR002036">
    <property type="entry name" value="YbeY"/>
</dbReference>
<dbReference type="EMBL" id="JMSZ01000028">
    <property type="protein sequence ID" value="KDE39622.1"/>
    <property type="molecule type" value="Genomic_DNA"/>
</dbReference>
<dbReference type="PANTHER" id="PTHR46986">
    <property type="entry name" value="ENDORIBONUCLEASE YBEY, CHLOROPLASTIC"/>
    <property type="match status" value="1"/>
</dbReference>
<dbReference type="GO" id="GO:0004521">
    <property type="term" value="F:RNA endonuclease activity"/>
    <property type="evidence" value="ECO:0007669"/>
    <property type="project" value="UniProtKB-UniRule"/>
</dbReference>
<dbReference type="AlphaFoldDB" id="A0A063Y533"/>
<keyword evidence="5 8" id="KW-0255">Endonuclease</keyword>
<dbReference type="NCBIfam" id="TIGR00043">
    <property type="entry name" value="rRNA maturation RNase YbeY"/>
    <property type="match status" value="1"/>
</dbReference>
<reference evidence="9 10" key="1">
    <citation type="journal article" date="2005" name="Int. J. Syst. Evol. Microbiol.">
        <title>Nitrincola lacisaponensis gen. nov., sp. nov., a novel alkaliphilic bacterium isolated from an alkaline, saline lake.</title>
        <authorList>
            <person name="Dimitriu P.A."/>
            <person name="Shukla S.K."/>
            <person name="Conradt J."/>
            <person name="Marquez M.C."/>
            <person name="Ventosa A."/>
            <person name="Maglia A."/>
            <person name="Peyton B.M."/>
            <person name="Pinkart H.C."/>
            <person name="Mormile M.R."/>
        </authorList>
    </citation>
    <scope>NUCLEOTIDE SEQUENCE [LARGE SCALE GENOMIC DNA]</scope>
    <source>
        <strain evidence="9 10">4CA</strain>
    </source>
</reference>
<keyword evidence="8" id="KW-0963">Cytoplasm</keyword>
<keyword evidence="8" id="KW-0698">rRNA processing</keyword>
<evidence type="ECO:0000256" key="5">
    <source>
        <dbReference type="ARBA" id="ARBA00022759"/>
    </source>
</evidence>
<feature type="binding site" evidence="8">
    <location>
        <position position="122"/>
    </location>
    <ligand>
        <name>Zn(2+)</name>
        <dbReference type="ChEBI" id="CHEBI:29105"/>
        <note>catalytic</note>
    </ligand>
</feature>
<comment type="similarity">
    <text evidence="1 8">Belongs to the endoribonuclease YbeY family.</text>
</comment>
<comment type="caution">
    <text evidence="9">The sequence shown here is derived from an EMBL/GenBank/DDBJ whole genome shotgun (WGS) entry which is preliminary data.</text>
</comment>